<feature type="compositionally biased region" description="Polar residues" evidence="11">
    <location>
        <begin position="301"/>
        <end position="310"/>
    </location>
</feature>
<keyword evidence="2" id="KW-0479">Metal-binding</keyword>
<feature type="region of interest" description="Disordered" evidence="11">
    <location>
        <begin position="168"/>
        <end position="187"/>
    </location>
</feature>
<dbReference type="Pfam" id="PF03110">
    <property type="entry name" value="SBP"/>
    <property type="match status" value="1"/>
</dbReference>
<evidence type="ECO:0000256" key="11">
    <source>
        <dbReference type="SAM" id="MobiDB-lite"/>
    </source>
</evidence>
<keyword evidence="5" id="KW-0805">Transcription regulation</keyword>
<dbReference type="PROSITE" id="PS51141">
    <property type="entry name" value="ZF_SBP"/>
    <property type="match status" value="1"/>
</dbReference>
<dbReference type="EMBL" id="JARYMX010000008">
    <property type="protein sequence ID" value="KAJ9538442.1"/>
    <property type="molecule type" value="Genomic_DNA"/>
</dbReference>
<comment type="function">
    <text evidence="9">Probable transcriptional factor. Binds to the promoter of the SQUAMOSA gene.</text>
</comment>
<sequence length="324" mass="36657">MEWNLNSRSEWEWEVEMPESLVNGGCGFLGFEDRGGMVEEGSVLSGETMIGLNLGRQTYDSRDKVRPAMGSFPFVSNSSSCSPIMKRSRALNQSSHSPHCQVEGCNLDLASAKDYHRRHRICSDHSKSATVVVDGMERRFCQQCSRLHDLSEFDDRKRSCRRRLYAHNARRRRPQSEDIQFSSTHRKPRVGFLANHTSIRSQNSSPQSSSMFKDGSVDMMSNGTLSNSSTSFHGVMPRNVNHESFEVNSNSRDMMDGRHAFSSMMVTNSWNFNGLEEHSSSFDHFVHGDNIGLTQVGMPPNLQSTHNSQVPPHDFDFTSSLQHR</sequence>
<organism evidence="13 14">
    <name type="scientific">Centaurea solstitialis</name>
    <name type="common">yellow star-thistle</name>
    <dbReference type="NCBI Taxonomy" id="347529"/>
    <lineage>
        <taxon>Eukaryota</taxon>
        <taxon>Viridiplantae</taxon>
        <taxon>Streptophyta</taxon>
        <taxon>Embryophyta</taxon>
        <taxon>Tracheophyta</taxon>
        <taxon>Spermatophyta</taxon>
        <taxon>Magnoliopsida</taxon>
        <taxon>eudicotyledons</taxon>
        <taxon>Gunneridae</taxon>
        <taxon>Pentapetalae</taxon>
        <taxon>asterids</taxon>
        <taxon>campanulids</taxon>
        <taxon>Asterales</taxon>
        <taxon>Asteraceae</taxon>
        <taxon>Carduoideae</taxon>
        <taxon>Cardueae</taxon>
        <taxon>Centaureinae</taxon>
        <taxon>Centaurea</taxon>
    </lineage>
</organism>
<evidence type="ECO:0000256" key="4">
    <source>
        <dbReference type="ARBA" id="ARBA00022833"/>
    </source>
</evidence>
<evidence type="ECO:0000313" key="13">
    <source>
        <dbReference type="EMBL" id="KAJ9538442.1"/>
    </source>
</evidence>
<gene>
    <name evidence="13" type="ORF">OSB04_031175</name>
</gene>
<proteinExistence type="predicted"/>
<keyword evidence="3 10" id="KW-0863">Zinc-finger</keyword>
<dbReference type="InterPro" id="IPR036893">
    <property type="entry name" value="SBP_sf"/>
</dbReference>
<keyword evidence="7" id="KW-0804">Transcription</keyword>
<comment type="subcellular location">
    <subcellularLocation>
        <location evidence="1">Nucleus</location>
    </subcellularLocation>
</comment>
<keyword evidence="4" id="KW-0862">Zinc</keyword>
<feature type="domain" description="SBP-type" evidence="12">
    <location>
        <begin position="97"/>
        <end position="174"/>
    </location>
</feature>
<keyword evidence="14" id="KW-1185">Reference proteome</keyword>
<dbReference type="PANTHER" id="PTHR31251:SF206">
    <property type="entry name" value="TRANSCRIPTION FACTOR, SBP-BOX-RELATED"/>
    <property type="match status" value="1"/>
</dbReference>
<accession>A0AA38VXC7</accession>
<comment type="caution">
    <text evidence="13">The sequence shown here is derived from an EMBL/GenBank/DDBJ whole genome shotgun (WGS) entry which is preliminary data.</text>
</comment>
<evidence type="ECO:0000259" key="12">
    <source>
        <dbReference type="PROSITE" id="PS51141"/>
    </source>
</evidence>
<feature type="region of interest" description="Disordered" evidence="11">
    <location>
        <begin position="298"/>
        <end position="324"/>
    </location>
</feature>
<evidence type="ECO:0000256" key="6">
    <source>
        <dbReference type="ARBA" id="ARBA00023125"/>
    </source>
</evidence>
<evidence type="ECO:0000313" key="14">
    <source>
        <dbReference type="Proteomes" id="UP001172457"/>
    </source>
</evidence>
<evidence type="ECO:0000256" key="10">
    <source>
        <dbReference type="PROSITE-ProRule" id="PRU00470"/>
    </source>
</evidence>
<dbReference type="GO" id="GO:0005634">
    <property type="term" value="C:nucleus"/>
    <property type="evidence" value="ECO:0007669"/>
    <property type="project" value="UniProtKB-SubCell"/>
</dbReference>
<reference evidence="13" key="1">
    <citation type="submission" date="2023-03" db="EMBL/GenBank/DDBJ databases">
        <title>Chromosome-scale reference genome and RAD-based genetic map of yellow starthistle (Centaurea solstitialis) reveal putative structural variation and QTLs associated with invader traits.</title>
        <authorList>
            <person name="Reatini B."/>
            <person name="Cang F.A."/>
            <person name="Jiang Q."/>
            <person name="Mckibben M.T.W."/>
            <person name="Barker M.S."/>
            <person name="Rieseberg L.H."/>
            <person name="Dlugosch K.M."/>
        </authorList>
    </citation>
    <scope>NUCLEOTIDE SEQUENCE</scope>
    <source>
        <strain evidence="13">CAN-66</strain>
        <tissue evidence="13">Leaf</tissue>
    </source>
</reference>
<evidence type="ECO:0000256" key="1">
    <source>
        <dbReference type="ARBA" id="ARBA00004123"/>
    </source>
</evidence>
<evidence type="ECO:0000256" key="3">
    <source>
        <dbReference type="ARBA" id="ARBA00022771"/>
    </source>
</evidence>
<evidence type="ECO:0000256" key="7">
    <source>
        <dbReference type="ARBA" id="ARBA00023163"/>
    </source>
</evidence>
<keyword evidence="6" id="KW-0238">DNA-binding</keyword>
<evidence type="ECO:0000256" key="9">
    <source>
        <dbReference type="ARBA" id="ARBA00056472"/>
    </source>
</evidence>
<dbReference type="InterPro" id="IPR004333">
    <property type="entry name" value="SBP_dom"/>
</dbReference>
<evidence type="ECO:0000256" key="5">
    <source>
        <dbReference type="ARBA" id="ARBA00023015"/>
    </source>
</evidence>
<dbReference type="GO" id="GO:0008270">
    <property type="term" value="F:zinc ion binding"/>
    <property type="evidence" value="ECO:0007669"/>
    <property type="project" value="UniProtKB-KW"/>
</dbReference>
<dbReference type="GO" id="GO:0003677">
    <property type="term" value="F:DNA binding"/>
    <property type="evidence" value="ECO:0007669"/>
    <property type="project" value="UniProtKB-KW"/>
</dbReference>
<evidence type="ECO:0000256" key="8">
    <source>
        <dbReference type="ARBA" id="ARBA00023242"/>
    </source>
</evidence>
<dbReference type="AlphaFoldDB" id="A0AA38VXC7"/>
<dbReference type="SUPFAM" id="SSF103612">
    <property type="entry name" value="SBT domain"/>
    <property type="match status" value="1"/>
</dbReference>
<dbReference type="PANTHER" id="PTHR31251">
    <property type="entry name" value="SQUAMOSA PROMOTER-BINDING-LIKE PROTEIN 4"/>
    <property type="match status" value="1"/>
</dbReference>
<dbReference type="Proteomes" id="UP001172457">
    <property type="component" value="Chromosome 8"/>
</dbReference>
<name>A0AA38VXC7_9ASTR</name>
<keyword evidence="8" id="KW-0539">Nucleus</keyword>
<dbReference type="InterPro" id="IPR044817">
    <property type="entry name" value="SBP-like"/>
</dbReference>
<dbReference type="Gene3D" id="4.10.1100.10">
    <property type="entry name" value="Transcription factor, SBP-box domain"/>
    <property type="match status" value="1"/>
</dbReference>
<dbReference type="FunFam" id="4.10.1100.10:FF:000001">
    <property type="entry name" value="Squamosa promoter-binding-like protein 14"/>
    <property type="match status" value="1"/>
</dbReference>
<protein>
    <recommendedName>
        <fullName evidence="12">SBP-type domain-containing protein</fullName>
    </recommendedName>
</protein>
<evidence type="ECO:0000256" key="2">
    <source>
        <dbReference type="ARBA" id="ARBA00022723"/>
    </source>
</evidence>